<evidence type="ECO:0000313" key="4">
    <source>
        <dbReference type="EMBL" id="PRW57193.1"/>
    </source>
</evidence>
<feature type="region of interest" description="Disordered" evidence="2">
    <location>
        <begin position="325"/>
        <end position="348"/>
    </location>
</feature>
<evidence type="ECO:0000259" key="3">
    <source>
        <dbReference type="SMART" id="SM00256"/>
    </source>
</evidence>
<sequence length="412" mass="44699">MQGPRPGCSEAKRSQSAGDWAALPCDCLQQILLLLTLHDRVAATSACKAWRDVGDRSALWHHVQFATHRNGSRRSELRRLLSLAAWCERHAGSTRNLTVSARVPPDCQPAALKAVAAAALAAAPSLRSLSLTTNRGFWPSFLGGLQQLRSLHLSSKEGGLSLTHDLMPLRHLTSLVLEARQAVSFSDTVRLPPSIVSVELSCIRDWLPQPLSQLAGLQRLHVRRGLVSEGVLLTEYEALQHLTALTSLSLERQEEEAWLLPPEMLLLSRLRSLSFAGNDCSRWALHGSDEAFDGCLARMPHLTSLDISGCCMEELMPALLRGAEQHGAAGSGSDGEEGQEGAARGGGLARGPRLLRLLAHGNQLEAGEDDDGQLRFPRSLGQLSIDVQLLAACPPCCSRRQSCDTWCLSHLL</sequence>
<gene>
    <name evidence="4" type="ORF">C2E21_4261</name>
</gene>
<feature type="domain" description="F-box" evidence="3">
    <location>
        <begin position="23"/>
        <end position="63"/>
    </location>
</feature>
<dbReference type="OrthoDB" id="10267382at2759"/>
<dbReference type="GO" id="GO:0005930">
    <property type="term" value="C:axoneme"/>
    <property type="evidence" value="ECO:0007669"/>
    <property type="project" value="UniProtKB-SubCell"/>
</dbReference>
<evidence type="ECO:0000313" key="5">
    <source>
        <dbReference type="Proteomes" id="UP000239899"/>
    </source>
</evidence>
<dbReference type="AlphaFoldDB" id="A0A2P6TT24"/>
<dbReference type="SUPFAM" id="SSF52058">
    <property type="entry name" value="L domain-like"/>
    <property type="match status" value="1"/>
</dbReference>
<dbReference type="SMART" id="SM00256">
    <property type="entry name" value="FBOX"/>
    <property type="match status" value="1"/>
</dbReference>
<accession>A0A2P6TT24</accession>
<name>A0A2P6TT24_CHLSO</name>
<dbReference type="InterPro" id="IPR032675">
    <property type="entry name" value="LRR_dom_sf"/>
</dbReference>
<dbReference type="Gene3D" id="1.20.1280.50">
    <property type="match status" value="1"/>
</dbReference>
<evidence type="ECO:0000256" key="1">
    <source>
        <dbReference type="ARBA" id="ARBA00004430"/>
    </source>
</evidence>
<dbReference type="InterPro" id="IPR001810">
    <property type="entry name" value="F-box_dom"/>
</dbReference>
<organism evidence="4 5">
    <name type="scientific">Chlorella sorokiniana</name>
    <name type="common">Freshwater green alga</name>
    <dbReference type="NCBI Taxonomy" id="3076"/>
    <lineage>
        <taxon>Eukaryota</taxon>
        <taxon>Viridiplantae</taxon>
        <taxon>Chlorophyta</taxon>
        <taxon>core chlorophytes</taxon>
        <taxon>Trebouxiophyceae</taxon>
        <taxon>Chlorellales</taxon>
        <taxon>Chlorellaceae</taxon>
        <taxon>Chlorella clade</taxon>
        <taxon>Chlorella</taxon>
    </lineage>
</organism>
<dbReference type="PANTHER" id="PTHR38926">
    <property type="entry name" value="F-BOX DOMAIN CONTAINING PROTEIN, EXPRESSED"/>
    <property type="match status" value="1"/>
</dbReference>
<protein>
    <submittedName>
        <fullName evidence="4">Ras-related RAB1BV</fullName>
    </submittedName>
</protein>
<evidence type="ECO:0000256" key="2">
    <source>
        <dbReference type="SAM" id="MobiDB-lite"/>
    </source>
</evidence>
<keyword evidence="5" id="KW-1185">Reference proteome</keyword>
<proteinExistence type="predicted"/>
<comment type="subcellular location">
    <subcellularLocation>
        <location evidence="1">Cytoplasm</location>
        <location evidence="1">Cytoskeleton</location>
        <location evidence="1">Cilium axoneme</location>
    </subcellularLocation>
</comment>
<reference evidence="4 5" key="1">
    <citation type="journal article" date="2018" name="Plant J.">
        <title>Genome sequences of Chlorella sorokiniana UTEX 1602 and Micractinium conductrix SAG 241.80: implications to maltose excretion by a green alga.</title>
        <authorList>
            <person name="Arriola M.B."/>
            <person name="Velmurugan N."/>
            <person name="Zhang Y."/>
            <person name="Plunkett M.H."/>
            <person name="Hondzo H."/>
            <person name="Barney B.M."/>
        </authorList>
    </citation>
    <scope>NUCLEOTIDE SEQUENCE [LARGE SCALE GENOMIC DNA]</scope>
    <source>
        <strain evidence="5">UTEX 1602</strain>
    </source>
</reference>
<dbReference type="Pfam" id="PF12937">
    <property type="entry name" value="F-box-like"/>
    <property type="match status" value="1"/>
</dbReference>
<dbReference type="SUPFAM" id="SSF81383">
    <property type="entry name" value="F-box domain"/>
    <property type="match status" value="1"/>
</dbReference>
<dbReference type="InterPro" id="IPR036047">
    <property type="entry name" value="F-box-like_dom_sf"/>
</dbReference>
<dbReference type="EMBL" id="LHPG02000007">
    <property type="protein sequence ID" value="PRW57193.1"/>
    <property type="molecule type" value="Genomic_DNA"/>
</dbReference>
<comment type="caution">
    <text evidence="4">The sequence shown here is derived from an EMBL/GenBank/DDBJ whole genome shotgun (WGS) entry which is preliminary data.</text>
</comment>
<dbReference type="Gene3D" id="3.80.10.10">
    <property type="entry name" value="Ribonuclease Inhibitor"/>
    <property type="match status" value="1"/>
</dbReference>
<dbReference type="PANTHER" id="PTHR38926:SF5">
    <property type="entry name" value="F-BOX AND LEUCINE-RICH REPEAT PROTEIN 6"/>
    <property type="match status" value="1"/>
</dbReference>
<dbReference type="Proteomes" id="UP000239899">
    <property type="component" value="Unassembled WGS sequence"/>
</dbReference>